<keyword evidence="2" id="KW-1185">Reference proteome</keyword>
<protein>
    <submittedName>
        <fullName evidence="1">Uncharacterized protein</fullName>
    </submittedName>
</protein>
<gene>
    <name evidence="1" type="ORF">SLS60_009331</name>
</gene>
<proteinExistence type="predicted"/>
<dbReference type="Proteomes" id="UP001521785">
    <property type="component" value="Unassembled WGS sequence"/>
</dbReference>
<reference evidence="1 2" key="1">
    <citation type="submission" date="2024-02" db="EMBL/GenBank/DDBJ databases">
        <title>De novo assembly and annotation of 12 fungi associated with fruit tree decline syndrome in Ontario, Canada.</title>
        <authorList>
            <person name="Sulman M."/>
            <person name="Ellouze W."/>
            <person name="Ilyukhin E."/>
        </authorList>
    </citation>
    <scope>NUCLEOTIDE SEQUENCE [LARGE SCALE GENOMIC DNA]</scope>
    <source>
        <strain evidence="1 2">M42-189</strain>
    </source>
</reference>
<dbReference type="EMBL" id="JAKJXO020000014">
    <property type="protein sequence ID" value="KAL1596682.1"/>
    <property type="molecule type" value="Genomic_DNA"/>
</dbReference>
<comment type="caution">
    <text evidence="1">The sequence shown here is derived from an EMBL/GenBank/DDBJ whole genome shotgun (WGS) entry which is preliminary data.</text>
</comment>
<name>A0ABR3QY48_9PLEO</name>
<evidence type="ECO:0000313" key="2">
    <source>
        <dbReference type="Proteomes" id="UP001521785"/>
    </source>
</evidence>
<organism evidence="1 2">
    <name type="scientific">Paraconiothyrium brasiliense</name>
    <dbReference type="NCBI Taxonomy" id="300254"/>
    <lineage>
        <taxon>Eukaryota</taxon>
        <taxon>Fungi</taxon>
        <taxon>Dikarya</taxon>
        <taxon>Ascomycota</taxon>
        <taxon>Pezizomycotina</taxon>
        <taxon>Dothideomycetes</taxon>
        <taxon>Pleosporomycetidae</taxon>
        <taxon>Pleosporales</taxon>
        <taxon>Massarineae</taxon>
        <taxon>Didymosphaeriaceae</taxon>
        <taxon>Paraconiothyrium</taxon>
    </lineage>
</organism>
<sequence>MVALFARVYLREWLHLTGHPVDAVHPGLPPRRPLLELGVTDFDINDESSYTQGTVMTEKQDLVIDLTRQFYKFKSQLRKLIQGRPTSYNWPPEERAAHDLAEMKSMAVLARSILTNCPEVSILITSAT</sequence>
<accession>A0ABR3QY48</accession>
<evidence type="ECO:0000313" key="1">
    <source>
        <dbReference type="EMBL" id="KAL1596682.1"/>
    </source>
</evidence>